<evidence type="ECO:0000256" key="2">
    <source>
        <dbReference type="ARBA" id="ARBA00009677"/>
    </source>
</evidence>
<dbReference type="InterPro" id="IPR012836">
    <property type="entry name" value="FlgF"/>
</dbReference>
<dbReference type="SUPFAM" id="SSF117143">
    <property type="entry name" value="Flagellar hook protein flgE"/>
    <property type="match status" value="1"/>
</dbReference>
<evidence type="ECO:0000313" key="8">
    <source>
        <dbReference type="EMBL" id="EAS51723.1"/>
    </source>
</evidence>
<evidence type="ECO:0000256" key="1">
    <source>
        <dbReference type="ARBA" id="ARBA00004117"/>
    </source>
</evidence>
<dbReference type="InterPro" id="IPR037925">
    <property type="entry name" value="FlgE/F/G-like"/>
</dbReference>
<keyword evidence="8" id="KW-0969">Cilium</keyword>
<feature type="domain" description="Flagellar basal body rod protein N-terminal" evidence="5">
    <location>
        <begin position="7"/>
        <end position="35"/>
    </location>
</feature>
<dbReference type="InterPro" id="IPR020013">
    <property type="entry name" value="Flagellar_FlgE/F/G"/>
</dbReference>
<dbReference type="BioCyc" id="AURANTIMONAS:SI859A1_02539-MONOMER"/>
<proteinExistence type="inferred from homology"/>
<comment type="subcellular location">
    <subcellularLocation>
        <location evidence="1 4">Bacterial flagellum basal body</location>
    </subcellularLocation>
</comment>
<dbReference type="AlphaFoldDB" id="Q1YLK8"/>
<dbReference type="InterPro" id="IPR053967">
    <property type="entry name" value="LlgE_F_G-like_D1"/>
</dbReference>
<keyword evidence="8" id="KW-0282">Flagellum</keyword>
<feature type="domain" description="Flagellar basal-body/hook protein C-terminal" evidence="6">
    <location>
        <begin position="192"/>
        <end position="234"/>
    </location>
</feature>
<dbReference type="OrthoDB" id="9804559at2"/>
<dbReference type="GO" id="GO:0030694">
    <property type="term" value="C:bacterial-type flagellum basal body, rod"/>
    <property type="evidence" value="ECO:0007669"/>
    <property type="project" value="UniProtKB-UniRule"/>
</dbReference>
<name>Q1YLK8_AURMS</name>
<dbReference type="NCBIfam" id="TIGR03506">
    <property type="entry name" value="FlgEFG_subfam"/>
    <property type="match status" value="1"/>
</dbReference>
<reference evidence="8 9" key="1">
    <citation type="journal article" date="2008" name="Appl. Environ. Microbiol.">
        <title>Genomic insights into Mn(II) oxidation by the marine alphaproteobacterium Aurantimonas sp. strain SI85-9A1.</title>
        <authorList>
            <person name="Dick G.J."/>
            <person name="Podell S."/>
            <person name="Johnson H.A."/>
            <person name="Rivera-Espinoza Y."/>
            <person name="Bernier-Latmani R."/>
            <person name="McCarthy J.K."/>
            <person name="Torpey J.W."/>
            <person name="Clement B.G."/>
            <person name="Gaasterland T."/>
            <person name="Tebo B.M."/>
        </authorList>
    </citation>
    <scope>NUCLEOTIDE SEQUENCE [LARGE SCALE GENOMIC DNA]</scope>
    <source>
        <strain evidence="8 9">SI85-9A1</strain>
    </source>
</reference>
<dbReference type="EMBL" id="AAPJ01000001">
    <property type="protein sequence ID" value="EAS51723.1"/>
    <property type="molecule type" value="Genomic_DNA"/>
</dbReference>
<protein>
    <recommendedName>
        <fullName evidence="4">Flagellar basal-body rod protein FlgF</fullName>
    </recommendedName>
</protein>
<organism evidence="8 9">
    <name type="scientific">Aurantimonas manganoxydans (strain ATCC BAA-1229 / DSM 21871 / SI85-9A1)</name>
    <dbReference type="NCBI Taxonomy" id="287752"/>
    <lineage>
        <taxon>Bacteria</taxon>
        <taxon>Pseudomonadati</taxon>
        <taxon>Pseudomonadota</taxon>
        <taxon>Alphaproteobacteria</taxon>
        <taxon>Hyphomicrobiales</taxon>
        <taxon>Aurantimonadaceae</taxon>
        <taxon>Aurantimonas</taxon>
    </lineage>
</organism>
<dbReference type="InterPro" id="IPR001444">
    <property type="entry name" value="Flag_bb_rod_N"/>
</dbReference>
<comment type="similarity">
    <text evidence="2 4">Belongs to the flagella basal body rod proteins family.</text>
</comment>
<evidence type="ECO:0000256" key="3">
    <source>
        <dbReference type="ARBA" id="ARBA00023143"/>
    </source>
</evidence>
<accession>Q1YLK8</accession>
<dbReference type="InterPro" id="IPR010930">
    <property type="entry name" value="Flg_bb/hook_C_dom"/>
</dbReference>
<keyword evidence="8" id="KW-0966">Cell projection</keyword>
<dbReference type="NCBIfam" id="TIGR02490">
    <property type="entry name" value="flgF"/>
    <property type="match status" value="1"/>
</dbReference>
<evidence type="ECO:0000259" key="5">
    <source>
        <dbReference type="Pfam" id="PF00460"/>
    </source>
</evidence>
<dbReference type="HOGENOM" id="CLU_013687_0_0_5"/>
<dbReference type="Proteomes" id="UP000000321">
    <property type="component" value="Unassembled WGS sequence"/>
</dbReference>
<dbReference type="GO" id="GO:0071978">
    <property type="term" value="P:bacterial-type flagellum-dependent swarming motility"/>
    <property type="evidence" value="ECO:0007669"/>
    <property type="project" value="TreeGrafter"/>
</dbReference>
<evidence type="ECO:0000259" key="7">
    <source>
        <dbReference type="Pfam" id="PF22692"/>
    </source>
</evidence>
<sequence>METALPVALSAQLAMSKRLDTIAHNVANSRTTGFRAEEIKFEELISLSAPEPVSFASEGTTYFSTRSGEMTQTGNPLDMAVDGDAFFAFQGPNGPVYTRDGRMRINAQGMVETISGYPLVDVGGAPLQVDPNAGPVTITRDGMITQNGAQAGAVGLFQLPAGAKLTRFENSGLIPDRAAVPIVEFADVGVIQGFQEGSNVNPMLEISRLISLQRAFENASNLVQSSERTLDDAVKTLGTNS</sequence>
<evidence type="ECO:0000259" key="6">
    <source>
        <dbReference type="Pfam" id="PF06429"/>
    </source>
</evidence>
<keyword evidence="3 4" id="KW-0975">Bacterial flagellum</keyword>
<keyword evidence="9" id="KW-1185">Reference proteome</keyword>
<evidence type="ECO:0000313" key="9">
    <source>
        <dbReference type="Proteomes" id="UP000000321"/>
    </source>
</evidence>
<dbReference type="Pfam" id="PF06429">
    <property type="entry name" value="Flg_bbr_C"/>
    <property type="match status" value="1"/>
</dbReference>
<dbReference type="PANTHER" id="PTHR30435">
    <property type="entry name" value="FLAGELLAR PROTEIN"/>
    <property type="match status" value="1"/>
</dbReference>
<dbReference type="NCBIfam" id="NF009282">
    <property type="entry name" value="PRK12642.1"/>
    <property type="match status" value="1"/>
</dbReference>
<feature type="domain" description="Flagellar hook protein FlgE/F/G-like D1" evidence="7">
    <location>
        <begin position="80"/>
        <end position="145"/>
    </location>
</feature>
<evidence type="ECO:0000256" key="4">
    <source>
        <dbReference type="RuleBase" id="RU362116"/>
    </source>
</evidence>
<comment type="caution">
    <text evidence="8">The sequence shown here is derived from an EMBL/GenBank/DDBJ whole genome shotgun (WGS) entry which is preliminary data.</text>
</comment>
<gene>
    <name evidence="8" type="ORF">SI859A1_02539</name>
</gene>
<dbReference type="Pfam" id="PF22692">
    <property type="entry name" value="LlgE_F_G_D1"/>
    <property type="match status" value="1"/>
</dbReference>
<comment type="subunit">
    <text evidence="4">The basal body constitutes a major portion of the flagellar organelle and consists of five rings (E,L,P,S, and M) mounted on a central rod. The rod consists of about 26 subunits of FlgG in the distal portion, and FlgB, FlgC and FlgF are thought to build up the proximal portion of the rod with about 6 subunits each.</text>
</comment>
<dbReference type="Pfam" id="PF00460">
    <property type="entry name" value="Flg_bb_rod"/>
    <property type="match status" value="1"/>
</dbReference>
<dbReference type="PANTHER" id="PTHR30435:SF19">
    <property type="entry name" value="FLAGELLAR BASAL-BODY ROD PROTEIN FLGG"/>
    <property type="match status" value="1"/>
</dbReference>
<dbReference type="RefSeq" id="WP_009210361.1">
    <property type="nucleotide sequence ID" value="NZ_BBWP01000002.1"/>
</dbReference>